<accession>A0A922IF86</accession>
<evidence type="ECO:0000313" key="3">
    <source>
        <dbReference type="Proteomes" id="UP000790347"/>
    </source>
</evidence>
<name>A0A922IF86_DERFA</name>
<evidence type="ECO:0000256" key="1">
    <source>
        <dbReference type="SAM" id="Phobius"/>
    </source>
</evidence>
<reference evidence="2" key="2">
    <citation type="journal article" date="2022" name="Res Sq">
        <title>Comparative Genomics Reveals Insights into the Divergent Evolution of Astigmatic Mites and Household Pest Adaptations.</title>
        <authorList>
            <person name="Xiong Q."/>
            <person name="Wan A.T.-Y."/>
            <person name="Liu X.-Y."/>
            <person name="Fung C.S.-H."/>
            <person name="Xiao X."/>
            <person name="Malainual N."/>
            <person name="Hou J."/>
            <person name="Wang L."/>
            <person name="Wang M."/>
            <person name="Yang K."/>
            <person name="Cui Y."/>
            <person name="Leung E."/>
            <person name="Nong W."/>
            <person name="Shin S.-K."/>
            <person name="Au S."/>
            <person name="Jeong K.Y."/>
            <person name="Chew F.T."/>
            <person name="Hui J."/>
            <person name="Leung T.F."/>
            <person name="Tungtrongchitr A."/>
            <person name="Zhong N."/>
            <person name="Liu Z."/>
            <person name="Tsui S."/>
        </authorList>
    </citation>
    <scope>NUCLEOTIDE SEQUENCE</scope>
    <source>
        <strain evidence="2">Derf</strain>
        <tissue evidence="2">Whole organism</tissue>
    </source>
</reference>
<comment type="caution">
    <text evidence="2">The sequence shown here is derived from an EMBL/GenBank/DDBJ whole genome shotgun (WGS) entry which is preliminary data.</text>
</comment>
<reference evidence="2" key="1">
    <citation type="submission" date="2013-05" db="EMBL/GenBank/DDBJ databases">
        <authorList>
            <person name="Yim A.K.Y."/>
            <person name="Chan T.F."/>
            <person name="Ji K.M."/>
            <person name="Liu X.Y."/>
            <person name="Zhou J.W."/>
            <person name="Li R.Q."/>
            <person name="Yang K.Y."/>
            <person name="Li J."/>
            <person name="Li M."/>
            <person name="Law P.T.W."/>
            <person name="Wu Y.L."/>
            <person name="Cai Z.L."/>
            <person name="Qin H."/>
            <person name="Bao Y."/>
            <person name="Leung R.K.K."/>
            <person name="Ng P.K.S."/>
            <person name="Zou J."/>
            <person name="Zhong X.J."/>
            <person name="Ran P.X."/>
            <person name="Zhong N.S."/>
            <person name="Liu Z.G."/>
            <person name="Tsui S.K.W."/>
        </authorList>
    </citation>
    <scope>NUCLEOTIDE SEQUENCE</scope>
    <source>
        <strain evidence="2">Derf</strain>
        <tissue evidence="2">Whole organism</tissue>
    </source>
</reference>
<dbReference type="Proteomes" id="UP000790347">
    <property type="component" value="Unassembled WGS sequence"/>
</dbReference>
<keyword evidence="3" id="KW-1185">Reference proteome</keyword>
<keyword evidence="1" id="KW-0472">Membrane</keyword>
<evidence type="ECO:0000313" key="2">
    <source>
        <dbReference type="EMBL" id="KAH9529401.1"/>
    </source>
</evidence>
<feature type="transmembrane region" description="Helical" evidence="1">
    <location>
        <begin position="51"/>
        <end position="75"/>
    </location>
</feature>
<feature type="transmembrane region" description="Helical" evidence="1">
    <location>
        <begin position="95"/>
        <end position="112"/>
    </location>
</feature>
<keyword evidence="1" id="KW-1133">Transmembrane helix</keyword>
<dbReference type="EMBL" id="ASGP02000001">
    <property type="protein sequence ID" value="KAH9529401.1"/>
    <property type="molecule type" value="Genomic_DNA"/>
</dbReference>
<gene>
    <name evidence="2" type="ORF">DERF_003288</name>
</gene>
<organism evidence="2 3">
    <name type="scientific">Dermatophagoides farinae</name>
    <name type="common">American house dust mite</name>
    <dbReference type="NCBI Taxonomy" id="6954"/>
    <lineage>
        <taxon>Eukaryota</taxon>
        <taxon>Metazoa</taxon>
        <taxon>Ecdysozoa</taxon>
        <taxon>Arthropoda</taxon>
        <taxon>Chelicerata</taxon>
        <taxon>Arachnida</taxon>
        <taxon>Acari</taxon>
        <taxon>Acariformes</taxon>
        <taxon>Sarcoptiformes</taxon>
        <taxon>Astigmata</taxon>
        <taxon>Psoroptidia</taxon>
        <taxon>Analgoidea</taxon>
        <taxon>Pyroglyphidae</taxon>
        <taxon>Dermatophagoidinae</taxon>
        <taxon>Dermatophagoides</taxon>
    </lineage>
</organism>
<sequence length="125" mass="15230">MFDVWLTRKQFFIEKLFIARTVERFCHSNQLIGNEWWIDRYMNKSLSYENLIEMFLCYFISVLINNAIHLSILFYLIFFSDADHRGINFLFSNEWLNLAMFAILFACDLYHYPPSCKKKSMKDFY</sequence>
<proteinExistence type="predicted"/>
<keyword evidence="1" id="KW-0812">Transmembrane</keyword>
<dbReference type="AlphaFoldDB" id="A0A922IF86"/>
<protein>
    <submittedName>
        <fullName evidence="2">Uncharacterized protein</fullName>
    </submittedName>
</protein>